<dbReference type="PIRSF" id="PIRSF000106">
    <property type="entry name" value="ME"/>
    <property type="match status" value="1"/>
</dbReference>
<dbReference type="SUPFAM" id="SSF51735">
    <property type="entry name" value="NAD(P)-binding Rossmann-fold domains"/>
    <property type="match status" value="1"/>
</dbReference>
<evidence type="ECO:0000256" key="7">
    <source>
        <dbReference type="RuleBase" id="RU003426"/>
    </source>
</evidence>
<dbReference type="Pfam" id="PF03949">
    <property type="entry name" value="Malic_M"/>
    <property type="match status" value="1"/>
</dbReference>
<evidence type="ECO:0000256" key="5">
    <source>
        <dbReference type="PIRSR" id="PIRSR000106-2"/>
    </source>
</evidence>
<evidence type="ECO:0000256" key="3">
    <source>
        <dbReference type="ARBA" id="ARBA00022723"/>
    </source>
</evidence>
<evidence type="ECO:0000259" key="8">
    <source>
        <dbReference type="SMART" id="SM00919"/>
    </source>
</evidence>
<feature type="binding site" evidence="5">
    <location>
        <position position="115"/>
    </location>
    <ligand>
        <name>(S)-malate</name>
        <dbReference type="ChEBI" id="CHEBI:15589"/>
    </ligand>
</feature>
<dbReference type="EMBL" id="SIDB01000001">
    <property type="protein sequence ID" value="KAI3437968.1"/>
    <property type="molecule type" value="Genomic_DNA"/>
</dbReference>
<dbReference type="OrthoDB" id="5365701at2759"/>
<comment type="similarity">
    <text evidence="2 7">Belongs to the malic enzymes family.</text>
</comment>
<reference evidence="10" key="2">
    <citation type="submission" date="2020-11" db="EMBL/GenBank/DDBJ databases">
        <authorList>
            <person name="Cecchin M."/>
            <person name="Marcolungo L."/>
            <person name="Rossato M."/>
            <person name="Girolomoni L."/>
            <person name="Cosentino E."/>
            <person name="Cuine S."/>
            <person name="Li-Beisson Y."/>
            <person name="Delledonne M."/>
            <person name="Ballottari M."/>
        </authorList>
    </citation>
    <scope>NUCLEOTIDE SEQUENCE</scope>
    <source>
        <strain evidence="10">211/11P</strain>
        <tissue evidence="10">Whole cell</tissue>
    </source>
</reference>
<comment type="caution">
    <text evidence="10">The sequence shown here is derived from an EMBL/GenBank/DDBJ whole genome shotgun (WGS) entry which is preliminary data.</text>
</comment>
<dbReference type="InterPro" id="IPR037062">
    <property type="entry name" value="Malic_N_dom_sf"/>
</dbReference>
<comment type="cofactor">
    <cofactor evidence="1">
        <name>Mn(2+)</name>
        <dbReference type="ChEBI" id="CHEBI:29035"/>
    </cofactor>
</comment>
<organism evidence="10 11">
    <name type="scientific">Chlorella vulgaris</name>
    <name type="common">Green alga</name>
    <dbReference type="NCBI Taxonomy" id="3077"/>
    <lineage>
        <taxon>Eukaryota</taxon>
        <taxon>Viridiplantae</taxon>
        <taxon>Chlorophyta</taxon>
        <taxon>core chlorophytes</taxon>
        <taxon>Trebouxiophyceae</taxon>
        <taxon>Chlorellales</taxon>
        <taxon>Chlorellaceae</taxon>
        <taxon>Chlorella clade</taxon>
        <taxon>Chlorella</taxon>
    </lineage>
</organism>
<dbReference type="GO" id="GO:0004473">
    <property type="term" value="F:malate dehydrogenase (decarboxylating) (NADP+) activity"/>
    <property type="evidence" value="ECO:0007669"/>
    <property type="project" value="TreeGrafter"/>
</dbReference>
<protein>
    <recommendedName>
        <fullName evidence="7">Malic enzyme</fullName>
    </recommendedName>
</protein>
<evidence type="ECO:0000259" key="9">
    <source>
        <dbReference type="SMART" id="SM01274"/>
    </source>
</evidence>
<reference evidence="10" key="1">
    <citation type="journal article" date="2019" name="Plant J.">
        <title>Chlorella vulgaris genome assembly and annotation reveals the molecular basis for metabolic acclimation to high light conditions.</title>
        <authorList>
            <person name="Cecchin M."/>
            <person name="Marcolungo L."/>
            <person name="Rossato M."/>
            <person name="Girolomoni L."/>
            <person name="Cosentino E."/>
            <person name="Cuine S."/>
            <person name="Li-Beisson Y."/>
            <person name="Delledonne M."/>
            <person name="Ballottari M."/>
        </authorList>
    </citation>
    <scope>NUCLEOTIDE SEQUENCE</scope>
    <source>
        <strain evidence="10">211/11P</strain>
    </source>
</reference>
<feature type="binding site" evidence="6">
    <location>
        <position position="228"/>
    </location>
    <ligand>
        <name>a divalent metal cation</name>
        <dbReference type="ChEBI" id="CHEBI:60240"/>
    </ligand>
</feature>
<dbReference type="SUPFAM" id="SSF53223">
    <property type="entry name" value="Aminoacid dehydrogenase-like, N-terminal domain"/>
    <property type="match status" value="1"/>
</dbReference>
<dbReference type="GO" id="GO:0046872">
    <property type="term" value="F:metal ion binding"/>
    <property type="evidence" value="ECO:0007669"/>
    <property type="project" value="UniProtKB-KW"/>
</dbReference>
<dbReference type="PANTHER" id="PTHR23406">
    <property type="entry name" value="MALIC ENZYME-RELATED"/>
    <property type="match status" value="1"/>
</dbReference>
<feature type="binding site" evidence="5">
    <location>
        <position position="368"/>
    </location>
    <ligand>
        <name>(S)-malate</name>
        <dbReference type="ChEBI" id="CHEBI:15589"/>
    </ligand>
</feature>
<dbReference type="Pfam" id="PF00390">
    <property type="entry name" value="malic"/>
    <property type="match status" value="1"/>
</dbReference>
<dbReference type="InterPro" id="IPR046346">
    <property type="entry name" value="Aminoacid_DH-like_N_sf"/>
</dbReference>
<comment type="cofactor">
    <cofactor evidence="6">
        <name>Mg(2+)</name>
        <dbReference type="ChEBI" id="CHEBI:18420"/>
    </cofactor>
    <cofactor evidence="6">
        <name>Mn(2+)</name>
        <dbReference type="ChEBI" id="CHEBI:29035"/>
    </cofactor>
    <text evidence="6">Divalent metal cations. Prefers magnesium or manganese.</text>
</comment>
<evidence type="ECO:0000256" key="4">
    <source>
        <dbReference type="PIRSR" id="PIRSR000106-1"/>
    </source>
</evidence>
<dbReference type="NCBIfam" id="NF010052">
    <property type="entry name" value="PRK13529.1"/>
    <property type="match status" value="1"/>
</dbReference>
<dbReference type="InterPro" id="IPR036291">
    <property type="entry name" value="NAD(P)-bd_dom_sf"/>
</dbReference>
<dbReference type="Proteomes" id="UP001055712">
    <property type="component" value="Unassembled WGS sequence"/>
</dbReference>
<gene>
    <name evidence="10" type="ORF">D9Q98_000412</name>
</gene>
<feature type="active site" description="Proton donor" evidence="4">
    <location>
        <position position="62"/>
    </location>
</feature>
<dbReference type="Gene3D" id="3.40.50.10380">
    <property type="entry name" value="Malic enzyme, N-terminal domain"/>
    <property type="match status" value="1"/>
</dbReference>
<dbReference type="SMART" id="SM00919">
    <property type="entry name" value="Malic_M"/>
    <property type="match status" value="1"/>
</dbReference>
<evidence type="ECO:0000313" key="11">
    <source>
        <dbReference type="Proteomes" id="UP001055712"/>
    </source>
</evidence>
<dbReference type="FunFam" id="3.40.50.720:FF:000635">
    <property type="entry name" value="NADP-dependent malic enzyme"/>
    <property type="match status" value="1"/>
</dbReference>
<dbReference type="PANTHER" id="PTHR23406:SF68">
    <property type="entry name" value="MALIC ENZYME"/>
    <property type="match status" value="1"/>
</dbReference>
<dbReference type="InterPro" id="IPR001891">
    <property type="entry name" value="Malic_OxRdtase"/>
</dbReference>
<evidence type="ECO:0000256" key="6">
    <source>
        <dbReference type="PIRSR" id="PIRSR000106-3"/>
    </source>
</evidence>
<dbReference type="PRINTS" id="PR00072">
    <property type="entry name" value="MALOXRDTASE"/>
</dbReference>
<sequence>MTVAARQAAAHATNVATAMKELRTQPTDLDRYLALRRLQRDNPPLFYRLLLANTEEILPFVYTPTVGEACQKYHAIGVPTYGLYLRATDRGTFLQRLQAYPLQGVRVVVVTDGERILGLGDLGAGGMGISEGKSLLYTAAAGVPPHQILPVTLDVGTNNQALLKDPAYAGLRKPRVTGQAYEEVVAEFVAALKAWQPHVLLQFEDFANHTAFHLLDTYRSQLCCFNDDVQGTACVCLAGVLSALRATGASLADQRILFHGAGEAGTGIGELIAICLERRHGMTRQQGRRACLFMDSKGLVCSARTDLQHHKRPFAHDVPPCRTLLEAIQQMKPTVLIGVSTMAGSFSSEVLRAMAALNERPIIMPLSNPTSKSECTFQAAVAATEGRVLFASGSPFPPCQHGGRSLHPAQANNAYIFPAVGHAAVLTRCREISDEVFLVAAETLAGLSSVADLEAGLLFPRFSAIKAVSTRLIAACADFMVRTGLGSLPADFDAALKGRALPTAASNLTHWEAYAAAHMFDPSTAKL</sequence>
<feature type="binding site" evidence="6">
    <location>
        <position position="205"/>
    </location>
    <ligand>
        <name>a divalent metal cation</name>
        <dbReference type="ChEBI" id="CHEBI:60240"/>
    </ligand>
</feature>
<dbReference type="InterPro" id="IPR015884">
    <property type="entry name" value="Malic_enzyme_CS"/>
</dbReference>
<dbReference type="PROSITE" id="PS00331">
    <property type="entry name" value="MALIC_ENZYMES"/>
    <property type="match status" value="1"/>
</dbReference>
<dbReference type="AlphaFoldDB" id="A0A9D4TY73"/>
<evidence type="ECO:0000313" key="10">
    <source>
        <dbReference type="EMBL" id="KAI3437968.1"/>
    </source>
</evidence>
<keyword evidence="7" id="KW-0560">Oxidoreductase</keyword>
<dbReference type="InterPro" id="IPR012301">
    <property type="entry name" value="Malic_N_dom"/>
</dbReference>
<feature type="domain" description="Malic enzyme NAD-binding" evidence="8">
    <location>
        <begin position="229"/>
        <end position="481"/>
    </location>
</feature>
<dbReference type="SMART" id="SM01274">
    <property type="entry name" value="malic"/>
    <property type="match status" value="1"/>
</dbReference>
<evidence type="ECO:0000256" key="2">
    <source>
        <dbReference type="ARBA" id="ARBA00008785"/>
    </source>
</evidence>
<evidence type="ECO:0000256" key="1">
    <source>
        <dbReference type="ARBA" id="ARBA00001936"/>
    </source>
</evidence>
<dbReference type="GO" id="GO:0006108">
    <property type="term" value="P:malate metabolic process"/>
    <property type="evidence" value="ECO:0007669"/>
    <property type="project" value="TreeGrafter"/>
</dbReference>
<accession>A0A9D4TY73</accession>
<keyword evidence="11" id="KW-1185">Reference proteome</keyword>
<keyword evidence="3 6" id="KW-0479">Metal-binding</keyword>
<name>A0A9D4TY73_CHLVU</name>
<dbReference type="GO" id="GO:0051287">
    <property type="term" value="F:NAD binding"/>
    <property type="evidence" value="ECO:0007669"/>
    <property type="project" value="InterPro"/>
</dbReference>
<feature type="active site" description="Proton acceptor" evidence="4">
    <location>
        <position position="133"/>
    </location>
</feature>
<feature type="binding site" evidence="6">
    <location>
        <position position="204"/>
    </location>
    <ligand>
        <name>a divalent metal cation</name>
        <dbReference type="ChEBI" id="CHEBI:60240"/>
    </ligand>
</feature>
<dbReference type="InterPro" id="IPR012302">
    <property type="entry name" value="Malic_NAD-bd"/>
</dbReference>
<feature type="domain" description="Malic enzyme N-terminal" evidence="9">
    <location>
        <begin position="39"/>
        <end position="219"/>
    </location>
</feature>
<dbReference type="Gene3D" id="3.40.50.720">
    <property type="entry name" value="NAD(P)-binding Rossmann-like Domain"/>
    <property type="match status" value="1"/>
</dbReference>
<feature type="binding site" evidence="5">
    <location>
        <position position="412"/>
    </location>
    <ligand>
        <name>(S)-malate</name>
        <dbReference type="ChEBI" id="CHEBI:15589"/>
    </ligand>
</feature>
<proteinExistence type="inferred from homology"/>